<feature type="region of interest" description="Disordered" evidence="1">
    <location>
        <begin position="62"/>
        <end position="141"/>
    </location>
</feature>
<dbReference type="InterPro" id="IPR026317">
    <property type="entry name" value="P_C10"/>
</dbReference>
<feature type="compositionally biased region" description="Basic and acidic residues" evidence="1">
    <location>
        <begin position="73"/>
        <end position="107"/>
    </location>
</feature>
<comment type="caution">
    <text evidence="2">The sequence shown here is derived from an EMBL/GenBank/DDBJ whole genome shotgun (WGS) entry which is preliminary data.</text>
</comment>
<evidence type="ECO:0008006" key="4">
    <source>
        <dbReference type="Google" id="ProtNLM"/>
    </source>
</evidence>
<dbReference type="Pfam" id="PF14974">
    <property type="entry name" value="P_C10"/>
    <property type="match status" value="1"/>
</dbReference>
<accession>A0A812WKA7</accession>
<evidence type="ECO:0000313" key="2">
    <source>
        <dbReference type="EMBL" id="CAE7675993.1"/>
    </source>
</evidence>
<evidence type="ECO:0000313" key="3">
    <source>
        <dbReference type="Proteomes" id="UP000649617"/>
    </source>
</evidence>
<protein>
    <recommendedName>
        <fullName evidence="4">Protein C10</fullName>
    </recommendedName>
</protein>
<sequence length="236" mass="25469">MGTACSNFVQDKVEDAEPCSVKSAGVGMESEPLWKQMAEAQNEMRKAAEAARPEVDKLLAERAAARKAAAKQAEAERQAKDARLRELEKQQREEEEKAISKKEEAKKAQTASGKAKPKAKAQGDAKSAAAPAPGPSAKLTKDQAKDALNRALAIFETPENKRKLQEAVNSCRGDDAKKMAVLMPLVQGMLKDLLESHGFSADKILHAVMQIATHAQGDKKMSKQLAKLQAALEGNI</sequence>
<dbReference type="AlphaFoldDB" id="A0A812WKA7"/>
<evidence type="ECO:0000256" key="1">
    <source>
        <dbReference type="SAM" id="MobiDB-lite"/>
    </source>
</evidence>
<organism evidence="2 3">
    <name type="scientific">Symbiodinium pilosum</name>
    <name type="common">Dinoflagellate</name>
    <dbReference type="NCBI Taxonomy" id="2952"/>
    <lineage>
        <taxon>Eukaryota</taxon>
        <taxon>Sar</taxon>
        <taxon>Alveolata</taxon>
        <taxon>Dinophyceae</taxon>
        <taxon>Suessiales</taxon>
        <taxon>Symbiodiniaceae</taxon>
        <taxon>Symbiodinium</taxon>
    </lineage>
</organism>
<keyword evidence="3" id="KW-1185">Reference proteome</keyword>
<dbReference type="OrthoDB" id="75738at2759"/>
<dbReference type="Proteomes" id="UP000649617">
    <property type="component" value="Unassembled WGS sequence"/>
</dbReference>
<name>A0A812WKA7_SYMPI</name>
<feature type="compositionally biased region" description="Low complexity" evidence="1">
    <location>
        <begin position="120"/>
        <end position="138"/>
    </location>
</feature>
<gene>
    <name evidence="2" type="ORF">SPIL2461_LOCUS18737</name>
</gene>
<dbReference type="EMBL" id="CAJNIZ010044038">
    <property type="protein sequence ID" value="CAE7675993.1"/>
    <property type="molecule type" value="Genomic_DNA"/>
</dbReference>
<reference evidence="2" key="1">
    <citation type="submission" date="2021-02" db="EMBL/GenBank/DDBJ databases">
        <authorList>
            <person name="Dougan E. K."/>
            <person name="Rhodes N."/>
            <person name="Thang M."/>
            <person name="Chan C."/>
        </authorList>
    </citation>
    <scope>NUCLEOTIDE SEQUENCE</scope>
</reference>
<proteinExistence type="predicted"/>